<evidence type="ECO:0000313" key="2">
    <source>
        <dbReference type="Proteomes" id="UP001153269"/>
    </source>
</evidence>
<sequence length="107" mass="12163">MHITAHQVNLLIYDCLMQLLPPNDNLRDPMLELKMQEDGEHFSPENSRTLDMAEQHAAGHNMGAGDNQNAVLISIITRKWLKVDKRRETTFVDVKSQSLLIAGKLLQ</sequence>
<keyword evidence="2" id="KW-1185">Reference proteome</keyword>
<evidence type="ECO:0000313" key="1">
    <source>
        <dbReference type="EMBL" id="CAB1434760.1"/>
    </source>
</evidence>
<name>A0A9N7UNE6_PLEPL</name>
<dbReference type="Proteomes" id="UP001153269">
    <property type="component" value="Unassembled WGS sequence"/>
</dbReference>
<gene>
    <name evidence="1" type="ORF">PLEPLA_LOCUS22806</name>
</gene>
<reference evidence="1" key="1">
    <citation type="submission" date="2020-03" db="EMBL/GenBank/DDBJ databases">
        <authorList>
            <person name="Weist P."/>
        </authorList>
    </citation>
    <scope>NUCLEOTIDE SEQUENCE</scope>
</reference>
<dbReference type="AlphaFoldDB" id="A0A9N7UNE6"/>
<protein>
    <submittedName>
        <fullName evidence="1">Uncharacterized protein</fullName>
    </submittedName>
</protein>
<accession>A0A9N7UNE6</accession>
<organism evidence="1 2">
    <name type="scientific">Pleuronectes platessa</name>
    <name type="common">European plaice</name>
    <dbReference type="NCBI Taxonomy" id="8262"/>
    <lineage>
        <taxon>Eukaryota</taxon>
        <taxon>Metazoa</taxon>
        <taxon>Chordata</taxon>
        <taxon>Craniata</taxon>
        <taxon>Vertebrata</taxon>
        <taxon>Euteleostomi</taxon>
        <taxon>Actinopterygii</taxon>
        <taxon>Neopterygii</taxon>
        <taxon>Teleostei</taxon>
        <taxon>Neoteleostei</taxon>
        <taxon>Acanthomorphata</taxon>
        <taxon>Carangaria</taxon>
        <taxon>Pleuronectiformes</taxon>
        <taxon>Pleuronectoidei</taxon>
        <taxon>Pleuronectidae</taxon>
        <taxon>Pleuronectes</taxon>
    </lineage>
</organism>
<proteinExistence type="predicted"/>
<dbReference type="EMBL" id="CADEAL010001691">
    <property type="protein sequence ID" value="CAB1434760.1"/>
    <property type="molecule type" value="Genomic_DNA"/>
</dbReference>
<comment type="caution">
    <text evidence="1">The sequence shown here is derived from an EMBL/GenBank/DDBJ whole genome shotgun (WGS) entry which is preliminary data.</text>
</comment>